<dbReference type="AlphaFoldDB" id="A0A386HLG1"/>
<proteinExistence type="predicted"/>
<dbReference type="SUPFAM" id="SSF56935">
    <property type="entry name" value="Porins"/>
    <property type="match status" value="1"/>
</dbReference>
<name>A0A386HLG1_9BACT</name>
<dbReference type="Proteomes" id="UP000266118">
    <property type="component" value="Chromosome"/>
</dbReference>
<accession>A0A386HLG1</accession>
<reference evidence="2 3" key="1">
    <citation type="submission" date="2018-09" db="EMBL/GenBank/DDBJ databases">
        <title>Arachidicoccus sp. nov., a bacterium isolated from soil.</title>
        <authorList>
            <person name="Weon H.-Y."/>
            <person name="Kwon S.-W."/>
            <person name="Lee S.A."/>
        </authorList>
    </citation>
    <scope>NUCLEOTIDE SEQUENCE [LARGE SCALE GENOMIC DNA]</scope>
    <source>
        <strain evidence="2 3">KIS59-12</strain>
    </source>
</reference>
<keyword evidence="3" id="KW-1185">Reference proteome</keyword>
<evidence type="ECO:0000256" key="1">
    <source>
        <dbReference type="SAM" id="SignalP"/>
    </source>
</evidence>
<sequence>MIYKKIRYFTIAVICLSKAIPSVAQNNTSPYSMLGIGNIVNNYFDRSSGMANSGISLSSAHNMYEANPASLPFLNDHYFNLELAGNFSSIKYLGTPILQPTTTNELQVQRVEMGIKVEPFWGFSFGLSQYSSSNYSFNGQKNVIGSDIFVPTYTEGSGGINEVSVSNGFRIGRNFSFGIKSSYLFGSLQQDESISANSITSAQLNTKVLQNYKHLYFEGGLQYKIPINAKWQLSLGAIASNKTNLNGSRSVGITQGDPSVSAPTVILADSITNTSTFTLPVTYGGGLSLKFDNKITFAADYKTQRWNNVHNNLANAAYSLQNSNNYSAGIEFAKNKTVVINNGLYNYEKYFFQVGGFYTQEYLNIRGQQITNKGATFGVGVNAMRSSLGYMFNFQVGTRGTQINNLIKENYFQLGIVVTFKDLWQTHAPRYN</sequence>
<dbReference type="KEGG" id="ark:D6B99_03360"/>
<keyword evidence="1" id="KW-0732">Signal</keyword>
<feature type="chain" id="PRO_5017386012" evidence="1">
    <location>
        <begin position="25"/>
        <end position="432"/>
    </location>
</feature>
<dbReference type="Gene3D" id="2.40.160.60">
    <property type="entry name" value="Outer membrane protein transport protein (OMPP1/FadL/TodX)"/>
    <property type="match status" value="1"/>
</dbReference>
<gene>
    <name evidence="2" type="ORF">D6B99_03360</name>
</gene>
<dbReference type="EMBL" id="CP032489">
    <property type="protein sequence ID" value="AYD46738.1"/>
    <property type="molecule type" value="Genomic_DNA"/>
</dbReference>
<dbReference type="OrthoDB" id="1491239at2"/>
<evidence type="ECO:0000313" key="2">
    <source>
        <dbReference type="EMBL" id="AYD46738.1"/>
    </source>
</evidence>
<evidence type="ECO:0000313" key="3">
    <source>
        <dbReference type="Proteomes" id="UP000266118"/>
    </source>
</evidence>
<dbReference type="RefSeq" id="WP_119985078.1">
    <property type="nucleotide sequence ID" value="NZ_CP032489.1"/>
</dbReference>
<feature type="signal peptide" evidence="1">
    <location>
        <begin position="1"/>
        <end position="24"/>
    </location>
</feature>
<protein>
    <submittedName>
        <fullName evidence="2">Uncharacterized protein</fullName>
    </submittedName>
</protein>
<organism evidence="2 3">
    <name type="scientific">Arachidicoccus soli</name>
    <dbReference type="NCBI Taxonomy" id="2341117"/>
    <lineage>
        <taxon>Bacteria</taxon>
        <taxon>Pseudomonadati</taxon>
        <taxon>Bacteroidota</taxon>
        <taxon>Chitinophagia</taxon>
        <taxon>Chitinophagales</taxon>
        <taxon>Chitinophagaceae</taxon>
        <taxon>Arachidicoccus</taxon>
    </lineage>
</organism>